<evidence type="ECO:0000313" key="3">
    <source>
        <dbReference type="EMBL" id="MFD1300691.1"/>
    </source>
</evidence>
<feature type="signal peptide" evidence="1">
    <location>
        <begin position="1"/>
        <end position="29"/>
    </location>
</feature>
<sequence length="161" mass="16668">MPTITPWKRLARSIGVSLCFVLGASSAFAETAPAIVAVNVDNAKVIRLPERTQTVIVGNPLVADVALQKNGIVILTGKSFGSTNLIALDASGGMLAESTISVQAAQGAIVTVQRGLDRESYSCTPNCMPSMQLGDATKYFGDVSGQADSRRTLATAGSGPR</sequence>
<keyword evidence="1" id="KW-0732">Signal</keyword>
<feature type="chain" id="PRO_5047502028" evidence="1">
    <location>
        <begin position="30"/>
        <end position="161"/>
    </location>
</feature>
<dbReference type="InterPro" id="IPR032789">
    <property type="entry name" value="T2SS-T3SS_pil_N"/>
</dbReference>
<protein>
    <submittedName>
        <fullName evidence="3">Pilus assembly protein N-terminal domain-containing protein</fullName>
    </submittedName>
</protein>
<dbReference type="EMBL" id="JBHTND010000003">
    <property type="protein sequence ID" value="MFD1300691.1"/>
    <property type="molecule type" value="Genomic_DNA"/>
</dbReference>
<dbReference type="Pfam" id="PF13629">
    <property type="entry name" value="T2SS-T3SS_pil_N"/>
    <property type="match status" value="1"/>
</dbReference>
<evidence type="ECO:0000313" key="4">
    <source>
        <dbReference type="Proteomes" id="UP001597176"/>
    </source>
</evidence>
<name>A0ABW3WVU1_9HYPH</name>
<comment type="caution">
    <text evidence="3">The sequence shown here is derived from an EMBL/GenBank/DDBJ whole genome shotgun (WGS) entry which is preliminary data.</text>
</comment>
<keyword evidence="4" id="KW-1185">Reference proteome</keyword>
<gene>
    <name evidence="3" type="ORF">ACFQ4G_03705</name>
</gene>
<proteinExistence type="predicted"/>
<accession>A0ABW3WVU1</accession>
<organism evidence="3 4">
    <name type="scientific">Methylobacterium marchantiae</name>
    <dbReference type="NCBI Taxonomy" id="600331"/>
    <lineage>
        <taxon>Bacteria</taxon>
        <taxon>Pseudomonadati</taxon>
        <taxon>Pseudomonadota</taxon>
        <taxon>Alphaproteobacteria</taxon>
        <taxon>Hyphomicrobiales</taxon>
        <taxon>Methylobacteriaceae</taxon>
        <taxon>Methylobacterium</taxon>
    </lineage>
</organism>
<feature type="domain" description="Pilus formation protein N-terminal" evidence="2">
    <location>
        <begin position="34"/>
        <end position="102"/>
    </location>
</feature>
<evidence type="ECO:0000256" key="1">
    <source>
        <dbReference type="SAM" id="SignalP"/>
    </source>
</evidence>
<dbReference type="Proteomes" id="UP001597176">
    <property type="component" value="Unassembled WGS sequence"/>
</dbReference>
<reference evidence="4" key="1">
    <citation type="journal article" date="2019" name="Int. J. Syst. Evol. Microbiol.">
        <title>The Global Catalogue of Microorganisms (GCM) 10K type strain sequencing project: providing services to taxonomists for standard genome sequencing and annotation.</title>
        <authorList>
            <consortium name="The Broad Institute Genomics Platform"/>
            <consortium name="The Broad Institute Genome Sequencing Center for Infectious Disease"/>
            <person name="Wu L."/>
            <person name="Ma J."/>
        </authorList>
    </citation>
    <scope>NUCLEOTIDE SEQUENCE [LARGE SCALE GENOMIC DNA]</scope>
    <source>
        <strain evidence="4">CCUG 56108</strain>
    </source>
</reference>
<evidence type="ECO:0000259" key="2">
    <source>
        <dbReference type="Pfam" id="PF13629"/>
    </source>
</evidence>